<dbReference type="PROSITE" id="PS01292">
    <property type="entry name" value="UPF0036"/>
    <property type="match status" value="1"/>
</dbReference>
<sequence>MNNNDKIRIIPLGGVQEIGMNMTVIEYGNELLIVDCGFMFPRYHMLGIDYVIPDTSYLEDKNIIGLILTHGHEDHIGAIPHFLRKFPDIPIYGSRLTLAFLRAKLNDYKNEYKNTKLHEVEPRNKIQLGMNFDIEFIRVNHSIPDGVGIAITTPLGVIIHTGDFKIDLNPTTDKFIDLYKFAEYGENGVLLMLADSTNCQREGFSMSESVVQNNMTPLFAYEDGMIIVAVFASSIERIQDLVTAAKVNNKFVAFSGRSLIKFTKIAQDMGYLNLYDIVIPIDKINRYPREKIVCITTGTQGEPYSSLSLIAAEAHKHIKVEDGDMVIFSSSVIPGNEMAVTRMINNLFDLGAKMVGEDKKLLHVSGHASSEDLKLMYRLVKPKYFVPIHGEKRHLITHIKLVENLNGLDTKGFLLYNGDVLEIDETLEAKITEPIEIRNIYVDGKGVGDLEESIFYDREQLSLNGVVVANVVAKKNAAGQYDIKVDLESKGFTYTGGEKEGIINKTEQLREEGINSAIEAVRKLLNRNKRTPSTIKYEVREALRKKFIQIIGREPVIFVCLYMDHVYIEQQHIIEQSHINDENNNISKNNIENIENIEIEDNNKEKTKCHTKKKKRIKKTVTKKNTSQIKRMKSKKKKAAKES</sequence>
<dbReference type="GO" id="GO:0004534">
    <property type="term" value="F:5'-3' RNA exonuclease activity"/>
    <property type="evidence" value="ECO:0007669"/>
    <property type="project" value="UniProtKB-UniRule"/>
</dbReference>
<keyword evidence="5 9" id="KW-0378">Hydrolase</keyword>
<feature type="binding site" evidence="12">
    <location>
        <position position="443"/>
    </location>
    <ligand>
        <name>Ca(2+)</name>
        <dbReference type="ChEBI" id="CHEBI:29108"/>
    </ligand>
</feature>
<feature type="compositionally biased region" description="Basic residues" evidence="13">
    <location>
        <begin position="630"/>
        <end position="643"/>
    </location>
</feature>
<evidence type="ECO:0000256" key="12">
    <source>
        <dbReference type="PIRSR" id="PIRSR004803-3"/>
    </source>
</evidence>
<dbReference type="Proteomes" id="UP000264880">
    <property type="component" value="Chromosome"/>
</dbReference>
<feature type="active site" description="Proton acceptor" evidence="10">
    <location>
        <position position="367"/>
    </location>
</feature>
<feature type="active site" description="Proton donor" evidence="10">
    <location>
        <position position="195"/>
    </location>
</feature>
<dbReference type="InterPro" id="IPR001587">
    <property type="entry name" value="RNase_J_CS"/>
</dbReference>
<dbReference type="EMBL" id="CP019914">
    <property type="protein sequence ID" value="ASJ22455.1"/>
    <property type="molecule type" value="Genomic_DNA"/>
</dbReference>
<comment type="cofactor">
    <cofactor evidence="12">
        <name>Ca(2+)</name>
        <dbReference type="ChEBI" id="CHEBI:29108"/>
    </cofactor>
    <text evidence="12">Binds 1 Ca(2+) cation per subunit. Seen in 1 crystal structure, it is not clear if it is physiologically important.</text>
</comment>
<keyword evidence="3 12" id="KW-0479">Metal-binding</keyword>
<dbReference type="Gene3D" id="3.40.50.10710">
    <property type="entry name" value="Metallo-hydrolase/oxidoreductase"/>
    <property type="match status" value="1"/>
</dbReference>
<dbReference type="AlphaFoldDB" id="A0AAC9XL93"/>
<keyword evidence="2 9" id="KW-0540">Nuclease</keyword>
<dbReference type="SMART" id="SM00849">
    <property type="entry name" value="Lactamase_B"/>
    <property type="match status" value="1"/>
</dbReference>
<feature type="binding site" evidence="12">
    <location>
        <position position="49"/>
    </location>
    <ligand>
        <name>Ca(2+)</name>
        <dbReference type="ChEBI" id="CHEBI:29108"/>
    </ligand>
</feature>
<evidence type="ECO:0000256" key="13">
    <source>
        <dbReference type="SAM" id="MobiDB-lite"/>
    </source>
</evidence>
<evidence type="ECO:0000256" key="8">
    <source>
        <dbReference type="ARBA" id="ARBA00022884"/>
    </source>
</evidence>
<evidence type="ECO:0000256" key="4">
    <source>
        <dbReference type="ARBA" id="ARBA00022759"/>
    </source>
</evidence>
<dbReference type="GO" id="GO:0008270">
    <property type="term" value="F:zinc ion binding"/>
    <property type="evidence" value="ECO:0007669"/>
    <property type="project" value="InterPro"/>
</dbReference>
<name>A0AAC9XL93_9SPIR</name>
<dbReference type="InterPro" id="IPR001279">
    <property type="entry name" value="Metallo-B-lactamas"/>
</dbReference>
<dbReference type="InterPro" id="IPR041636">
    <property type="entry name" value="RNase_J_C"/>
</dbReference>
<feature type="binding site" evidence="12">
    <location>
        <position position="74"/>
    </location>
    <ligand>
        <name>Zn(2+)</name>
        <dbReference type="ChEBI" id="CHEBI:29105"/>
        <label>1</label>
        <note>catalytic</note>
    </ligand>
</feature>
<dbReference type="SUPFAM" id="SSF56281">
    <property type="entry name" value="Metallo-hydrolase/oxidoreductase"/>
    <property type="match status" value="1"/>
</dbReference>
<feature type="binding site" evidence="12">
    <location>
        <position position="75"/>
    </location>
    <ligand>
        <name>Zn(2+)</name>
        <dbReference type="ChEBI" id="CHEBI:29105"/>
        <label>1</label>
        <note>catalytic</note>
    </ligand>
</feature>
<dbReference type="GO" id="GO:0006364">
    <property type="term" value="P:rRNA processing"/>
    <property type="evidence" value="ECO:0007669"/>
    <property type="project" value="UniProtKB-UniRule"/>
</dbReference>
<evidence type="ECO:0000256" key="1">
    <source>
        <dbReference type="ARBA" id="ARBA00022490"/>
    </source>
</evidence>
<dbReference type="InterPro" id="IPR055132">
    <property type="entry name" value="RNase_J_b_CASP"/>
</dbReference>
<keyword evidence="7 9" id="KW-0269">Exonuclease</keyword>
<feature type="binding site" evidence="9 11">
    <location>
        <begin position="363"/>
        <end position="367"/>
    </location>
    <ligand>
        <name>substrate</name>
    </ligand>
</feature>
<dbReference type="HAMAP" id="MF_01491">
    <property type="entry name" value="RNase_J_bact"/>
    <property type="match status" value="1"/>
</dbReference>
<dbReference type="GO" id="GO:0004521">
    <property type="term" value="F:RNA endonuclease activity"/>
    <property type="evidence" value="ECO:0007669"/>
    <property type="project" value="UniProtKB-UniRule"/>
</dbReference>
<dbReference type="GO" id="GO:0003723">
    <property type="term" value="F:RNA binding"/>
    <property type="evidence" value="ECO:0007669"/>
    <property type="project" value="UniProtKB-UniRule"/>
</dbReference>
<dbReference type="NCBIfam" id="TIGR00649">
    <property type="entry name" value="MG423"/>
    <property type="match status" value="1"/>
</dbReference>
<dbReference type="InterPro" id="IPR011108">
    <property type="entry name" value="RMMBL"/>
</dbReference>
<comment type="subcellular location">
    <subcellularLocation>
        <location evidence="9">Cytoplasm</location>
    </subcellularLocation>
</comment>
<protein>
    <recommendedName>
        <fullName evidence="9">Ribonuclease J</fullName>
        <shortName evidence="9">RNase J</shortName>
        <ecNumber evidence="9">3.1.-.-</ecNumber>
    </recommendedName>
</protein>
<evidence type="ECO:0000256" key="2">
    <source>
        <dbReference type="ARBA" id="ARBA00022722"/>
    </source>
</evidence>
<dbReference type="Gene3D" id="3.60.15.10">
    <property type="entry name" value="Ribonuclease Z/Hydroxyacylglutathione hydrolase-like"/>
    <property type="match status" value="1"/>
</dbReference>
<reference evidence="15 16" key="1">
    <citation type="submission" date="2017-02" db="EMBL/GenBank/DDBJ databases">
        <title>Complete genome sequence of Brachyspira hampsonii genomovar I strain NSH-16 (ATCC BAA-2463).</title>
        <authorList>
            <person name="Mirajkar N.S."/>
            <person name="Gebhart C.J."/>
        </authorList>
    </citation>
    <scope>NUCLEOTIDE SEQUENCE [LARGE SCALE GENOMIC DNA]</scope>
    <source>
        <strain evidence="15 16">NSH-16</strain>
    </source>
</reference>
<dbReference type="Pfam" id="PF17770">
    <property type="entry name" value="RNase_J_C"/>
    <property type="match status" value="1"/>
</dbReference>
<evidence type="ECO:0000259" key="14">
    <source>
        <dbReference type="SMART" id="SM00849"/>
    </source>
</evidence>
<feature type="domain" description="Metallo-beta-lactamase" evidence="14">
    <location>
        <begin position="19"/>
        <end position="215"/>
    </location>
</feature>
<dbReference type="CDD" id="cd07714">
    <property type="entry name" value="RNaseJ_MBL-fold"/>
    <property type="match status" value="1"/>
</dbReference>
<dbReference type="PIRSF" id="PIRSF004803">
    <property type="entry name" value="RnjA"/>
    <property type="match status" value="1"/>
</dbReference>
<feature type="binding site" evidence="12">
    <location>
        <position position="389"/>
    </location>
    <ligand>
        <name>Zn(2+)</name>
        <dbReference type="ChEBI" id="CHEBI:29105"/>
        <label>1</label>
        <note>catalytic</note>
    </ligand>
</feature>
<evidence type="ECO:0000256" key="6">
    <source>
        <dbReference type="ARBA" id="ARBA00022833"/>
    </source>
</evidence>
<dbReference type="InterPro" id="IPR036866">
    <property type="entry name" value="RibonucZ/Hydroxyglut_hydro"/>
</dbReference>
<keyword evidence="1 9" id="KW-0963">Cytoplasm</keyword>
<feature type="binding site" evidence="12">
    <location>
        <position position="70"/>
    </location>
    <ligand>
        <name>Zn(2+)</name>
        <dbReference type="ChEBI" id="CHEBI:29105"/>
        <label>1</label>
        <note>catalytic</note>
    </ligand>
</feature>
<comment type="function">
    <text evidence="9">An RNase that has 5'-3' exonuclease and possibly endonuclease activity. Involved in maturation of rRNA and in some organisms also mRNA maturation and/or decay.</text>
</comment>
<feature type="compositionally biased region" description="Basic residues" evidence="13">
    <location>
        <begin position="609"/>
        <end position="622"/>
    </location>
</feature>
<dbReference type="InterPro" id="IPR004613">
    <property type="entry name" value="RNase_J"/>
</dbReference>
<feature type="binding site" evidence="12">
    <location>
        <position position="47"/>
    </location>
    <ligand>
        <name>Ca(2+)</name>
        <dbReference type="ChEBI" id="CHEBI:29108"/>
    </ligand>
</feature>
<dbReference type="Gene3D" id="3.10.20.580">
    <property type="match status" value="1"/>
</dbReference>
<dbReference type="KEGG" id="bhp:BHAMNSH16_12705"/>
<dbReference type="Pfam" id="PF00753">
    <property type="entry name" value="Lactamase_B"/>
    <property type="match status" value="1"/>
</dbReference>
<evidence type="ECO:0000256" key="10">
    <source>
        <dbReference type="PIRSR" id="PIRSR004803-1"/>
    </source>
</evidence>
<keyword evidence="6 12" id="KW-0862">Zinc</keyword>
<keyword evidence="12" id="KW-0106">Calcium</keyword>
<comment type="cofactor">
    <cofactor evidence="12">
        <name>Zn(2+)</name>
        <dbReference type="ChEBI" id="CHEBI:29105"/>
    </cofactor>
    <text evidence="12">Binds 2 Zn(2+) ions per subunit. It is not clear if Zn(2+) or Mg(2+) is physiologically important.</text>
</comment>
<feature type="region of interest" description="Disordered" evidence="13">
    <location>
        <begin position="606"/>
        <end position="643"/>
    </location>
</feature>
<accession>A0AAC9XL93</accession>
<proteinExistence type="inferred from homology"/>
<dbReference type="InterPro" id="IPR030854">
    <property type="entry name" value="RNase_J_bac"/>
</dbReference>
<feature type="binding site" evidence="12">
    <location>
        <position position="141"/>
    </location>
    <ligand>
        <name>Zn(2+)</name>
        <dbReference type="ChEBI" id="CHEBI:29105"/>
        <label>1</label>
        <note>catalytic</note>
    </ligand>
</feature>
<evidence type="ECO:0000256" key="7">
    <source>
        <dbReference type="ARBA" id="ARBA00022839"/>
    </source>
</evidence>
<evidence type="ECO:0000313" key="15">
    <source>
        <dbReference type="EMBL" id="ASJ22455.1"/>
    </source>
</evidence>
<organism evidence="15 16">
    <name type="scientific">Brachyspira hampsonii</name>
    <dbReference type="NCBI Taxonomy" id="1287055"/>
    <lineage>
        <taxon>Bacteria</taxon>
        <taxon>Pseudomonadati</taxon>
        <taxon>Spirochaetota</taxon>
        <taxon>Spirochaetia</taxon>
        <taxon>Brachyspirales</taxon>
        <taxon>Brachyspiraceae</taxon>
        <taxon>Brachyspira</taxon>
    </lineage>
</organism>
<keyword evidence="16" id="KW-1185">Reference proteome</keyword>
<dbReference type="PANTHER" id="PTHR43694">
    <property type="entry name" value="RIBONUCLEASE J"/>
    <property type="match status" value="1"/>
</dbReference>
<keyword evidence="9" id="KW-0698">rRNA processing</keyword>
<evidence type="ECO:0000256" key="5">
    <source>
        <dbReference type="ARBA" id="ARBA00022801"/>
    </source>
</evidence>
<evidence type="ECO:0000256" key="11">
    <source>
        <dbReference type="PIRSR" id="PIRSR004803-2"/>
    </source>
</evidence>
<dbReference type="GO" id="GO:0005737">
    <property type="term" value="C:cytoplasm"/>
    <property type="evidence" value="ECO:0007669"/>
    <property type="project" value="UniProtKB-SubCell"/>
</dbReference>
<feature type="binding site" evidence="12">
    <location>
        <position position="163"/>
    </location>
    <ligand>
        <name>Zn(2+)</name>
        <dbReference type="ChEBI" id="CHEBI:29105"/>
        <label>1</label>
        <note>catalytic</note>
    </ligand>
</feature>
<dbReference type="Pfam" id="PF07521">
    <property type="entry name" value="RMMBL"/>
    <property type="match status" value="1"/>
</dbReference>
<dbReference type="InterPro" id="IPR042173">
    <property type="entry name" value="RNase_J_2"/>
</dbReference>
<keyword evidence="4 9" id="KW-0255">Endonuclease</keyword>
<gene>
    <name evidence="9" type="primary">rnj</name>
    <name evidence="15" type="ORF">BHAMNSH16_12705</name>
</gene>
<dbReference type="EC" id="3.1.-.-" evidence="9"/>
<dbReference type="PANTHER" id="PTHR43694:SF1">
    <property type="entry name" value="RIBONUCLEASE J"/>
    <property type="match status" value="1"/>
</dbReference>
<dbReference type="Pfam" id="PF22505">
    <property type="entry name" value="RNase_J_b_CASP"/>
    <property type="match status" value="1"/>
</dbReference>
<dbReference type="RefSeq" id="WP_069732012.1">
    <property type="nucleotide sequence ID" value="NZ_CP019914.1"/>
</dbReference>
<comment type="similarity">
    <text evidence="9">Belongs to the metallo-beta-lactamase superfamily. RNA-metabolizing metallo-beta-lactamase-like family. Bacterial RNase J subfamily.</text>
</comment>
<evidence type="ECO:0000313" key="16">
    <source>
        <dbReference type="Proteomes" id="UP000264880"/>
    </source>
</evidence>
<feature type="binding site" evidence="12">
    <location>
        <position position="72"/>
    </location>
    <ligand>
        <name>Zn(2+)</name>
        <dbReference type="ChEBI" id="CHEBI:29105"/>
        <label>1</label>
        <note>catalytic</note>
    </ligand>
</feature>
<evidence type="ECO:0000256" key="9">
    <source>
        <dbReference type="HAMAP-Rule" id="MF_01491"/>
    </source>
</evidence>
<comment type="subunit">
    <text evidence="9">Homodimer, may be a subunit of the RNA degradosome.</text>
</comment>
<evidence type="ECO:0000256" key="3">
    <source>
        <dbReference type="ARBA" id="ARBA00022723"/>
    </source>
</evidence>
<keyword evidence="8 9" id="KW-0694">RNA-binding</keyword>